<gene>
    <name evidence="1" type="ORF">U472_09795</name>
</gene>
<dbReference type="AlphaFoldDB" id="A0A1C0A7V0"/>
<dbReference type="OrthoDB" id="9900314at2"/>
<organism evidence="1 2">
    <name type="scientific">Orenia metallireducens</name>
    <dbReference type="NCBI Taxonomy" id="1413210"/>
    <lineage>
        <taxon>Bacteria</taxon>
        <taxon>Bacillati</taxon>
        <taxon>Bacillota</taxon>
        <taxon>Clostridia</taxon>
        <taxon>Halanaerobiales</taxon>
        <taxon>Halobacteroidaceae</taxon>
        <taxon>Orenia</taxon>
    </lineage>
</organism>
<name>A0A1C0A7V0_9FIRM</name>
<evidence type="ECO:0000313" key="2">
    <source>
        <dbReference type="Proteomes" id="UP000093514"/>
    </source>
</evidence>
<dbReference type="EMBL" id="LWDV01000009">
    <property type="protein sequence ID" value="OCL26294.1"/>
    <property type="molecule type" value="Genomic_DNA"/>
</dbReference>
<dbReference type="Proteomes" id="UP000093514">
    <property type="component" value="Unassembled WGS sequence"/>
</dbReference>
<comment type="caution">
    <text evidence="1">The sequence shown here is derived from an EMBL/GenBank/DDBJ whole genome shotgun (WGS) entry which is preliminary data.</text>
</comment>
<protein>
    <submittedName>
        <fullName evidence="1">Uncharacterized protein</fullName>
    </submittedName>
</protein>
<keyword evidence="2" id="KW-1185">Reference proteome</keyword>
<evidence type="ECO:0000313" key="1">
    <source>
        <dbReference type="EMBL" id="OCL26294.1"/>
    </source>
</evidence>
<dbReference type="RefSeq" id="WP_068717971.1">
    <property type="nucleotide sequence ID" value="NZ_LWDV01000009.1"/>
</dbReference>
<accession>A0A1C0A7V0</accession>
<sequence>MKLNLTGMLKRIGKGYYKIIQYRQDGAVVISKNNQNQLQAFISDISQGKLKEYEIDGDYKVVLKFTDDVVNDRWEVILAIRLIQYQVTAYSRKVIDDELISKQLGLCLLVSIGQTQRITDTDIIEVVNYVNNGQVEYILKDKLEQKIDTIELGDKGLAKVV</sequence>
<proteinExistence type="predicted"/>
<reference evidence="2" key="1">
    <citation type="submission" date="2016-07" db="EMBL/GenBank/DDBJ databases">
        <authorList>
            <person name="Florea S."/>
            <person name="Webb J.S."/>
            <person name="Jaromczyk J."/>
            <person name="Schardl C.L."/>
        </authorList>
    </citation>
    <scope>NUCLEOTIDE SEQUENCE [LARGE SCALE GENOMIC DNA]</scope>
    <source>
        <strain evidence="2">Z6</strain>
    </source>
</reference>
<reference evidence="1 2" key="2">
    <citation type="submission" date="2016-08" db="EMBL/GenBank/DDBJ databases">
        <title>Orenia metallireducens sp. nov. strain Z6, a Novel Metal-reducing Firmicute from the Deep Subsurface.</title>
        <authorList>
            <person name="Maxim B.I."/>
            <person name="Kenneth K."/>
            <person name="Flynn T.M."/>
            <person name="Oloughlin E.J."/>
            <person name="Locke R.A."/>
            <person name="Weber J.R."/>
            <person name="Egan S.M."/>
            <person name="Mackie R.I."/>
            <person name="Cann I.K."/>
        </authorList>
    </citation>
    <scope>NUCLEOTIDE SEQUENCE [LARGE SCALE GENOMIC DNA]</scope>
    <source>
        <strain evidence="1 2">Z6</strain>
    </source>
</reference>